<keyword evidence="6" id="KW-0106">Calcium</keyword>
<dbReference type="EMBL" id="JBHTLU010000019">
    <property type="protein sequence ID" value="MFD1221841.1"/>
    <property type="molecule type" value="Genomic_DNA"/>
</dbReference>
<accession>A0ABW3UNE5</accession>
<evidence type="ECO:0000256" key="1">
    <source>
        <dbReference type="ARBA" id="ARBA00001913"/>
    </source>
</evidence>
<dbReference type="PROSITE" id="PS00149">
    <property type="entry name" value="SULFATASE_2"/>
    <property type="match status" value="1"/>
</dbReference>
<evidence type="ECO:0000256" key="2">
    <source>
        <dbReference type="ARBA" id="ARBA00008779"/>
    </source>
</evidence>
<evidence type="ECO:0000313" key="9">
    <source>
        <dbReference type="Proteomes" id="UP001597180"/>
    </source>
</evidence>
<dbReference type="Gene3D" id="3.40.720.10">
    <property type="entry name" value="Alkaline Phosphatase, subunit A"/>
    <property type="match status" value="1"/>
</dbReference>
<keyword evidence="5" id="KW-0378">Hydrolase</keyword>
<proteinExistence type="inferred from homology"/>
<dbReference type="RefSeq" id="WP_345586051.1">
    <property type="nucleotide sequence ID" value="NZ_BAABJG010000003.1"/>
</dbReference>
<keyword evidence="9" id="KW-1185">Reference proteome</keyword>
<evidence type="ECO:0000256" key="6">
    <source>
        <dbReference type="ARBA" id="ARBA00022837"/>
    </source>
</evidence>
<keyword evidence="3" id="KW-0479">Metal-binding</keyword>
<feature type="domain" description="Sulfatase N-terminal" evidence="7">
    <location>
        <begin position="4"/>
        <end position="333"/>
    </location>
</feature>
<dbReference type="PANTHER" id="PTHR42693:SF42">
    <property type="entry name" value="ARYLSULFATASE G"/>
    <property type="match status" value="1"/>
</dbReference>
<evidence type="ECO:0000256" key="3">
    <source>
        <dbReference type="ARBA" id="ARBA00022723"/>
    </source>
</evidence>
<gene>
    <name evidence="8" type="ORF">ACFQ4B_17115</name>
</gene>
<sequence length="446" mass="50552">MSKPNIVFIISDDHRHQSLHCAGDKSVRTPNLDALASKGTRFEQTHTMGGKSAAVCMPSRASLLAGASVFRCVKENALDPGYVLWPEALRQAGYYSYAIGKWHNGAEAFYRCFAGGSRIFFGGMNSHYAVPLKEYHPGEKDTPGEAYTLNEHSTDIFTEAAVQFLEEYDRSEPFALYLAYTAPHDPRTAPPEFRSLYHDEDLPLPPNVLPEHPFDNGEMSVRDEKLEAWPRTPEAVRRHLGDYYAMITHMDDGIGKVLRKLEERGLMENTIVVYTADHGLAIGQHGLMGKQNMYDHSIRIPLIMQGPGIPQSRIVPDVHLQMDFYRTLCELTGTEVPATVEGLSLLPAMHEKASSQPIRPTVFTAYKDLQRMVKDERWKLIYYISPDSDRKVRVQLFDLNKDPWETDDVSGDPANRGKIIELHRELTEWQRWAGDSLEVPFYPEEA</sequence>
<dbReference type="InterPro" id="IPR024607">
    <property type="entry name" value="Sulfatase_CS"/>
</dbReference>
<comment type="cofactor">
    <cofactor evidence="1">
        <name>Ca(2+)</name>
        <dbReference type="ChEBI" id="CHEBI:29108"/>
    </cofactor>
</comment>
<dbReference type="InterPro" id="IPR017850">
    <property type="entry name" value="Alkaline_phosphatase_core_sf"/>
</dbReference>
<protein>
    <submittedName>
        <fullName evidence="8">Sulfatase-like hydrolase/transferase</fullName>
    </submittedName>
</protein>
<comment type="similarity">
    <text evidence="2">Belongs to the sulfatase family.</text>
</comment>
<comment type="caution">
    <text evidence="8">The sequence shown here is derived from an EMBL/GenBank/DDBJ whole genome shotgun (WGS) entry which is preliminary data.</text>
</comment>
<evidence type="ECO:0000259" key="7">
    <source>
        <dbReference type="Pfam" id="PF00884"/>
    </source>
</evidence>
<evidence type="ECO:0000256" key="4">
    <source>
        <dbReference type="ARBA" id="ARBA00022729"/>
    </source>
</evidence>
<name>A0ABW3UNE5_9BACL</name>
<dbReference type="Proteomes" id="UP001597180">
    <property type="component" value="Unassembled WGS sequence"/>
</dbReference>
<dbReference type="CDD" id="cd16155">
    <property type="entry name" value="sulfatase_like"/>
    <property type="match status" value="1"/>
</dbReference>
<dbReference type="PANTHER" id="PTHR42693">
    <property type="entry name" value="ARYLSULFATASE FAMILY MEMBER"/>
    <property type="match status" value="1"/>
</dbReference>
<organism evidence="8 9">
    <name type="scientific">Paenibacillus vulneris</name>
    <dbReference type="NCBI Taxonomy" id="1133364"/>
    <lineage>
        <taxon>Bacteria</taxon>
        <taxon>Bacillati</taxon>
        <taxon>Bacillota</taxon>
        <taxon>Bacilli</taxon>
        <taxon>Bacillales</taxon>
        <taxon>Paenibacillaceae</taxon>
        <taxon>Paenibacillus</taxon>
    </lineage>
</organism>
<keyword evidence="4" id="KW-0732">Signal</keyword>
<dbReference type="Pfam" id="PF00884">
    <property type="entry name" value="Sulfatase"/>
    <property type="match status" value="1"/>
</dbReference>
<evidence type="ECO:0000256" key="5">
    <source>
        <dbReference type="ARBA" id="ARBA00022801"/>
    </source>
</evidence>
<dbReference type="InterPro" id="IPR000917">
    <property type="entry name" value="Sulfatase_N"/>
</dbReference>
<dbReference type="SUPFAM" id="SSF53649">
    <property type="entry name" value="Alkaline phosphatase-like"/>
    <property type="match status" value="1"/>
</dbReference>
<evidence type="ECO:0000313" key="8">
    <source>
        <dbReference type="EMBL" id="MFD1221841.1"/>
    </source>
</evidence>
<dbReference type="InterPro" id="IPR050738">
    <property type="entry name" value="Sulfatase"/>
</dbReference>
<reference evidence="9" key="1">
    <citation type="journal article" date="2019" name="Int. J. Syst. Evol. Microbiol.">
        <title>The Global Catalogue of Microorganisms (GCM) 10K type strain sequencing project: providing services to taxonomists for standard genome sequencing and annotation.</title>
        <authorList>
            <consortium name="The Broad Institute Genomics Platform"/>
            <consortium name="The Broad Institute Genome Sequencing Center for Infectious Disease"/>
            <person name="Wu L."/>
            <person name="Ma J."/>
        </authorList>
    </citation>
    <scope>NUCLEOTIDE SEQUENCE [LARGE SCALE GENOMIC DNA]</scope>
    <source>
        <strain evidence="9">CCUG 53270</strain>
    </source>
</reference>